<feature type="compositionally biased region" description="Low complexity" evidence="1">
    <location>
        <begin position="32"/>
        <end position="44"/>
    </location>
</feature>
<feature type="compositionally biased region" description="Pro residues" evidence="1">
    <location>
        <begin position="22"/>
        <end position="31"/>
    </location>
</feature>
<organism evidence="2 3">
    <name type="scientific">Sporothrix brasiliensis 5110</name>
    <dbReference type="NCBI Taxonomy" id="1398154"/>
    <lineage>
        <taxon>Eukaryota</taxon>
        <taxon>Fungi</taxon>
        <taxon>Dikarya</taxon>
        <taxon>Ascomycota</taxon>
        <taxon>Pezizomycotina</taxon>
        <taxon>Sordariomycetes</taxon>
        <taxon>Sordariomycetidae</taxon>
        <taxon>Ophiostomatales</taxon>
        <taxon>Ophiostomataceae</taxon>
        <taxon>Sporothrix</taxon>
    </lineage>
</organism>
<name>A0A0C2ISH9_9PEZI</name>
<dbReference type="AlphaFoldDB" id="A0A0C2ISH9"/>
<dbReference type="GeneID" id="63682181"/>
<feature type="compositionally biased region" description="Basic residues" evidence="1">
    <location>
        <begin position="246"/>
        <end position="256"/>
    </location>
</feature>
<dbReference type="Proteomes" id="UP000031575">
    <property type="component" value="Unassembled WGS sequence"/>
</dbReference>
<feature type="region of interest" description="Disordered" evidence="1">
    <location>
        <begin position="165"/>
        <end position="256"/>
    </location>
</feature>
<dbReference type="EMBL" id="AWTV01000006">
    <property type="protein sequence ID" value="KIH92001.1"/>
    <property type="molecule type" value="Genomic_DNA"/>
</dbReference>
<dbReference type="VEuPathDB" id="FungiDB:SPBR_09134"/>
<evidence type="ECO:0000313" key="2">
    <source>
        <dbReference type="EMBL" id="KIH92001.1"/>
    </source>
</evidence>
<accession>A0A0C2ISH9</accession>
<feature type="compositionally biased region" description="Low complexity" evidence="1">
    <location>
        <begin position="210"/>
        <end position="240"/>
    </location>
</feature>
<gene>
    <name evidence="2" type="ORF">SPBR_09134</name>
</gene>
<reference evidence="2 3" key="1">
    <citation type="journal article" date="2014" name="BMC Genomics">
        <title>Comparative genomics of the major fungal agents of human and animal Sporotrichosis: Sporothrix schenckii and Sporothrix brasiliensis.</title>
        <authorList>
            <person name="Teixeira M.M."/>
            <person name="de Almeida L.G."/>
            <person name="Kubitschek-Barreira P."/>
            <person name="Alves F.L."/>
            <person name="Kioshima E.S."/>
            <person name="Abadio A.K."/>
            <person name="Fernandes L."/>
            <person name="Derengowski L.S."/>
            <person name="Ferreira K.S."/>
            <person name="Souza R.C."/>
            <person name="Ruiz J.C."/>
            <person name="de Andrade N.C."/>
            <person name="Paes H.C."/>
            <person name="Nicola A.M."/>
            <person name="Albuquerque P."/>
            <person name="Gerber A.L."/>
            <person name="Martins V.P."/>
            <person name="Peconick L.D."/>
            <person name="Neto A.V."/>
            <person name="Chaucanez C.B."/>
            <person name="Silva P.A."/>
            <person name="Cunha O.L."/>
            <person name="de Oliveira F.F."/>
            <person name="dos Santos T.C."/>
            <person name="Barros A.L."/>
            <person name="Soares M.A."/>
            <person name="de Oliveira L.M."/>
            <person name="Marini M.M."/>
            <person name="Villalobos-Duno H."/>
            <person name="Cunha M.M."/>
            <person name="de Hoog S."/>
            <person name="da Silveira J.F."/>
            <person name="Henrissat B."/>
            <person name="Nino-Vega G.A."/>
            <person name="Cisalpino P.S."/>
            <person name="Mora-Montes H.M."/>
            <person name="Almeida S.R."/>
            <person name="Stajich J.E."/>
            <person name="Lopes-Bezerra L.M."/>
            <person name="Vasconcelos A.T."/>
            <person name="Felipe M.S."/>
        </authorList>
    </citation>
    <scope>NUCLEOTIDE SEQUENCE [LARGE SCALE GENOMIC DNA]</scope>
    <source>
        <strain evidence="2 3">5110</strain>
    </source>
</reference>
<comment type="caution">
    <text evidence="2">The sequence shown here is derived from an EMBL/GenBank/DDBJ whole genome shotgun (WGS) entry which is preliminary data.</text>
</comment>
<sequence>MEYLGYVAANNPPPNYYLRRAAPPPQPPQNPTPTTVTSTTGTFPLSSGQPKTNSSNSSRSRSSHETGPPAFLGVTTFTRHDNQSHPSPVSIQDDQRQDRYRQPQLPPPYQASPIGNRHKELPPTPAPSALIGGLDFDVTLPSPLHTAVTIDGATHLLATPVTSSTVLPLDHSPARSSYPSQAVRTTQSMRKEHLRNTASSHTGEVKSGISNKSSHNTNNNVNNNSNNSRRGNWNNSENTGGNNGRTKSRTKTKTKT</sequence>
<evidence type="ECO:0000313" key="3">
    <source>
        <dbReference type="Proteomes" id="UP000031575"/>
    </source>
</evidence>
<feature type="compositionally biased region" description="Polar residues" evidence="1">
    <location>
        <begin position="174"/>
        <end position="188"/>
    </location>
</feature>
<protein>
    <submittedName>
        <fullName evidence="2">Uncharacterized protein</fullName>
    </submittedName>
</protein>
<evidence type="ECO:0000256" key="1">
    <source>
        <dbReference type="SAM" id="MobiDB-lite"/>
    </source>
</evidence>
<keyword evidence="3" id="KW-1185">Reference proteome</keyword>
<dbReference type="RefSeq" id="XP_040620011.1">
    <property type="nucleotide sequence ID" value="XM_040767260.1"/>
</dbReference>
<proteinExistence type="predicted"/>
<feature type="region of interest" description="Disordered" evidence="1">
    <location>
        <begin position="1"/>
        <end position="128"/>
    </location>
</feature>
<dbReference type="HOGENOM" id="CLU_1086536_0_0_1"/>